<dbReference type="EMBL" id="JAMXIB010000006">
    <property type="protein sequence ID" value="MCO5725084.1"/>
    <property type="molecule type" value="Genomic_DNA"/>
</dbReference>
<dbReference type="InterPro" id="IPR011717">
    <property type="entry name" value="TPR-4"/>
</dbReference>
<reference evidence="3 4" key="1">
    <citation type="submission" date="2022-06" db="EMBL/GenBank/DDBJ databases">
        <authorList>
            <person name="Xuan X."/>
        </authorList>
    </citation>
    <scope>NUCLEOTIDE SEQUENCE [LARGE SCALE GENOMIC DNA]</scope>
    <source>
        <strain evidence="3 4">2V75</strain>
    </source>
</reference>
<dbReference type="PANTHER" id="PTHR12558:SF13">
    <property type="entry name" value="CELL DIVISION CYCLE PROTEIN 27 HOMOLOG"/>
    <property type="match status" value="1"/>
</dbReference>
<dbReference type="InterPro" id="IPR019734">
    <property type="entry name" value="TPR_rpt"/>
</dbReference>
<keyword evidence="4" id="KW-1185">Reference proteome</keyword>
<dbReference type="Pfam" id="PF07721">
    <property type="entry name" value="TPR_4"/>
    <property type="match status" value="1"/>
</dbReference>
<evidence type="ECO:0000256" key="2">
    <source>
        <dbReference type="SAM" id="SignalP"/>
    </source>
</evidence>
<accession>A0ABT1AZG2</accession>
<feature type="repeat" description="TPR" evidence="1">
    <location>
        <begin position="18"/>
        <end position="51"/>
    </location>
</feature>
<dbReference type="SMART" id="SM00028">
    <property type="entry name" value="TPR"/>
    <property type="match status" value="8"/>
</dbReference>
<proteinExistence type="predicted"/>
<dbReference type="Proteomes" id="UP001206312">
    <property type="component" value="Unassembled WGS sequence"/>
</dbReference>
<dbReference type="PROSITE" id="PS50005">
    <property type="entry name" value="TPR"/>
    <property type="match status" value="2"/>
</dbReference>
<name>A0ABT1AZG2_9FLAO</name>
<protein>
    <submittedName>
        <fullName evidence="3">Tetratricopeptide repeat protein</fullName>
    </submittedName>
</protein>
<dbReference type="Gene3D" id="1.25.40.10">
    <property type="entry name" value="Tetratricopeptide repeat domain"/>
    <property type="match status" value="3"/>
</dbReference>
<dbReference type="Pfam" id="PF13432">
    <property type="entry name" value="TPR_16"/>
    <property type="match status" value="1"/>
</dbReference>
<evidence type="ECO:0000256" key="1">
    <source>
        <dbReference type="PROSITE-ProRule" id="PRU00339"/>
    </source>
</evidence>
<sequence>MKRALALLLFLLALPPLQGQQDFLAKQYYADGEFDKAVVFYEKLVSANPRRMEYLEQLVSCYHQLEQYDKAISMLRERIENGTAHPTTYIDLGYTHFLKGDPQEAERWYESGMELIEANPGYGYMLGFKFQRYTLLDYALRAYRRAMELNPELDYNTQVARIYGEQGNIGAMFGAYLDLMAEREAIKPNVLRILEDFVSTDPGAENNVLLKQALLGRAQENPDPLWNEVLSWLFVRQQQFGSALVQEKALYRRLEGAGLDRLSTLGRIAEGAGDYTAARAAFDFVVKESSDPVARLNAQLHLLDITLEERPDPNLKQVQKSYEDLMEAYGYNPGTLQLQISYANFLTFRLGEPLEAIAILKKSLELPISNYTEGYLKTTLGDVLVYTRSFNEALILYSQVQKLLKNDVMGQQARFKVAQTSFYKGDFEWAQTQLKVLRNSTSQLIANDAMQLSLVISDNSLEDSTQAALRKYARADLLAYQQNRREALALLDELLLQHKGERIEDEALLMQGRLLEAEGDYAGARFSYLKIIEFYGQDILADDAHFALGELYRTRLGEPEKAMEQYQEILFRYQDSYYFPEARKQFRTLRGDPVQ</sequence>
<dbReference type="PANTHER" id="PTHR12558">
    <property type="entry name" value="CELL DIVISION CYCLE 16,23,27"/>
    <property type="match status" value="1"/>
</dbReference>
<evidence type="ECO:0000313" key="3">
    <source>
        <dbReference type="EMBL" id="MCO5725084.1"/>
    </source>
</evidence>
<dbReference type="InterPro" id="IPR011990">
    <property type="entry name" value="TPR-like_helical_dom_sf"/>
</dbReference>
<evidence type="ECO:0000313" key="4">
    <source>
        <dbReference type="Proteomes" id="UP001206312"/>
    </source>
</evidence>
<dbReference type="SUPFAM" id="SSF48452">
    <property type="entry name" value="TPR-like"/>
    <property type="match status" value="2"/>
</dbReference>
<feature type="signal peptide" evidence="2">
    <location>
        <begin position="1"/>
        <end position="19"/>
    </location>
</feature>
<gene>
    <name evidence="3" type="ORF">NG653_09480</name>
</gene>
<feature type="chain" id="PRO_5045877899" evidence="2">
    <location>
        <begin position="20"/>
        <end position="595"/>
    </location>
</feature>
<comment type="caution">
    <text evidence="3">The sequence shown here is derived from an EMBL/GenBank/DDBJ whole genome shotgun (WGS) entry which is preliminary data.</text>
</comment>
<feature type="repeat" description="TPR" evidence="1">
    <location>
        <begin position="120"/>
        <end position="153"/>
    </location>
</feature>
<keyword evidence="1" id="KW-0802">TPR repeat</keyword>
<dbReference type="RefSeq" id="WP_252741457.1">
    <property type="nucleotide sequence ID" value="NZ_JAMXIB010000006.1"/>
</dbReference>
<keyword evidence="2" id="KW-0732">Signal</keyword>
<organism evidence="3 4">
    <name type="scientific">Robiginitalea marina</name>
    <dbReference type="NCBI Taxonomy" id="2954105"/>
    <lineage>
        <taxon>Bacteria</taxon>
        <taxon>Pseudomonadati</taxon>
        <taxon>Bacteroidota</taxon>
        <taxon>Flavobacteriia</taxon>
        <taxon>Flavobacteriales</taxon>
        <taxon>Flavobacteriaceae</taxon>
        <taxon>Robiginitalea</taxon>
    </lineage>
</organism>